<sequence>MATTTALRSPGRARPGRAALVVDALDELAGPEAGLVELPHRMVWQAVDQRRFDLDDPWSRGRAYEIVLREAVRHEELRSLLSARLLRAAWSDLHLPRGVRTAWQERFPQLAAVRDLAWPAAA</sequence>
<evidence type="ECO:0000313" key="1">
    <source>
        <dbReference type="EMBL" id="MDR7327964.1"/>
    </source>
</evidence>
<dbReference type="Proteomes" id="UP001183629">
    <property type="component" value="Unassembled WGS sequence"/>
</dbReference>
<evidence type="ECO:0000313" key="2">
    <source>
        <dbReference type="Proteomes" id="UP001183629"/>
    </source>
</evidence>
<gene>
    <name evidence="1" type="ORF">J2S44_008214</name>
</gene>
<protein>
    <submittedName>
        <fullName evidence="1">Uncharacterized protein</fullName>
    </submittedName>
</protein>
<proteinExistence type="predicted"/>
<keyword evidence="2" id="KW-1185">Reference proteome</keyword>
<accession>A0AAE3ZXN9</accession>
<comment type="caution">
    <text evidence="1">The sequence shown here is derived from an EMBL/GenBank/DDBJ whole genome shotgun (WGS) entry which is preliminary data.</text>
</comment>
<dbReference type="RefSeq" id="WP_310428745.1">
    <property type="nucleotide sequence ID" value="NZ_JAVDYC010000001.1"/>
</dbReference>
<name>A0AAE3ZXN9_9ACTN</name>
<reference evidence="1 2" key="1">
    <citation type="submission" date="2023-07" db="EMBL/GenBank/DDBJ databases">
        <title>Sequencing the genomes of 1000 actinobacteria strains.</title>
        <authorList>
            <person name="Klenk H.-P."/>
        </authorList>
    </citation>
    <scope>NUCLEOTIDE SEQUENCE [LARGE SCALE GENOMIC DNA]</scope>
    <source>
        <strain evidence="1 2">DSM 44711</strain>
    </source>
</reference>
<dbReference type="AlphaFoldDB" id="A0AAE3ZXN9"/>
<organism evidence="1 2">
    <name type="scientific">Catenuloplanes niger</name>
    <dbReference type="NCBI Taxonomy" id="587534"/>
    <lineage>
        <taxon>Bacteria</taxon>
        <taxon>Bacillati</taxon>
        <taxon>Actinomycetota</taxon>
        <taxon>Actinomycetes</taxon>
        <taxon>Micromonosporales</taxon>
        <taxon>Micromonosporaceae</taxon>
        <taxon>Catenuloplanes</taxon>
    </lineage>
</organism>
<dbReference type="EMBL" id="JAVDYC010000001">
    <property type="protein sequence ID" value="MDR7327964.1"/>
    <property type="molecule type" value="Genomic_DNA"/>
</dbReference>